<dbReference type="AlphaFoldDB" id="M7WSL1"/>
<gene>
    <name evidence="3" type="ORF">KM1_002430</name>
</gene>
<dbReference type="EMBL" id="KB638908">
    <property type="protein sequence ID" value="EMS10723.1"/>
    <property type="molecule type" value="Genomic_DNA"/>
</dbReference>
<dbReference type="PROSITE" id="PS50018">
    <property type="entry name" value="RAS_GTPASE_ACTIV_2"/>
    <property type="match status" value="1"/>
</dbReference>
<dbReference type="GO" id="GO:0005096">
    <property type="term" value="F:GTPase activator activity"/>
    <property type="evidence" value="ECO:0007669"/>
    <property type="project" value="UniProtKB-KW"/>
</dbReference>
<dbReference type="PANTHER" id="PTHR10194">
    <property type="entry name" value="RAS GTPASE-ACTIVATING PROTEINS"/>
    <property type="match status" value="1"/>
</dbReference>
<evidence type="ECO:0000313" key="3">
    <source>
        <dbReference type="EMBL" id="EMS10723.1"/>
    </source>
</evidence>
<reference evidence="3 4" key="1">
    <citation type="submission" date="2013-01" db="EMBL/GenBank/DDBJ databases">
        <authorList>
            <person name="Inman J."/>
            <person name="Zafar N."/>
            <person name="Lorenzi H."/>
            <person name="Caler E."/>
        </authorList>
    </citation>
    <scope>NUCLEOTIDE SEQUENCE [LARGE SCALE GENOMIC DNA]</scope>
    <source>
        <strain evidence="3 4">HM-3:IMSS</strain>
    </source>
</reference>
<dbReference type="Gene3D" id="1.10.506.10">
    <property type="entry name" value="GTPase Activation - p120gap, domain 1"/>
    <property type="match status" value="1"/>
</dbReference>
<sequence>MSNHSNTNPYFKTSIFWKLCCVYDHIVVHTLIRYCSTTTNEFWDALRDILDASGILYSVLADELQEEVINTKFMVIEEVHTLFRVNSGPTSLLSAVLRKELTPLMEKYINPIIHSCNSTEIHMDSTDETIKSKSIETINKYIDIHTTRFLQMASEFPENLKSIFGIIKEVVEENFQEEGVSQQILSALFFHKIITPAIVTPSKFCSAISIPTDKGKAVLVLLSKIYQTFVNQCDEPFPKTMDLNVFNSTIVNSYPKINEMISILSSNSTLPEYHFNKVVSSQLLLRKVPPILSTLETMKPAAMVTIIQPFIDIGFKNLAENLLALTSINIYQKELAKLDLKKPKDVGIFFDETEEACYNSVITGYEDTINFYQKRINTLTEEIFKLNQIIEKFDAPSSPRSFTICGDKSSCSSQQQPICSPKRSKTPACEEQGQTTIQRIQELHLPSELNDELRNRFVTLTSKENQIVEFVNKTESVSVLSKTDKFITVYVKATKTKLKDECPKIAQKDKDKEKKDKDKKDKDKAVAKLKKSCLEQLKEAHENRNSLLQHIDDPKLMQRIFSLVNILDDIIYVLNN</sequence>
<dbReference type="VEuPathDB" id="AmoebaDB:KM1_002430"/>
<proteinExistence type="predicted"/>
<organism evidence="3 4">
    <name type="scientific">Entamoeba histolytica HM-3:IMSS</name>
    <dbReference type="NCBI Taxonomy" id="885315"/>
    <lineage>
        <taxon>Eukaryota</taxon>
        <taxon>Amoebozoa</taxon>
        <taxon>Evosea</taxon>
        <taxon>Archamoebae</taxon>
        <taxon>Mastigamoebida</taxon>
        <taxon>Entamoebidae</taxon>
        <taxon>Entamoeba</taxon>
    </lineage>
</organism>
<dbReference type="SUPFAM" id="SSF48350">
    <property type="entry name" value="GTPase activation domain, GAP"/>
    <property type="match status" value="1"/>
</dbReference>
<dbReference type="PANTHER" id="PTHR10194:SF151">
    <property type="entry name" value="NEUROFIBROMIN-A"/>
    <property type="match status" value="1"/>
</dbReference>
<dbReference type="Proteomes" id="UP000030780">
    <property type="component" value="Unassembled WGS sequence"/>
</dbReference>
<evidence type="ECO:0000259" key="2">
    <source>
        <dbReference type="PROSITE" id="PS50018"/>
    </source>
</evidence>
<dbReference type="InterPro" id="IPR039360">
    <property type="entry name" value="Ras_GTPase"/>
</dbReference>
<accession>M7WSL1</accession>
<keyword evidence="1" id="KW-0343">GTPase activation</keyword>
<dbReference type="OrthoDB" id="5572587at2759"/>
<dbReference type="InterPro" id="IPR008936">
    <property type="entry name" value="Rho_GTPase_activation_prot"/>
</dbReference>
<evidence type="ECO:0000256" key="1">
    <source>
        <dbReference type="ARBA" id="ARBA00022468"/>
    </source>
</evidence>
<dbReference type="CDD" id="cd04519">
    <property type="entry name" value="RasGAP"/>
    <property type="match status" value="1"/>
</dbReference>
<name>M7WSL1_ENTHI</name>
<protein>
    <submittedName>
        <fullName evidence="3">Ras GTPase-activating protein, putative</fullName>
    </submittedName>
</protein>
<feature type="domain" description="Ras-GAP" evidence="2">
    <location>
        <begin position="38"/>
        <end position="231"/>
    </location>
</feature>
<evidence type="ECO:0000313" key="4">
    <source>
        <dbReference type="Proteomes" id="UP000030780"/>
    </source>
</evidence>
<dbReference type="InterPro" id="IPR001936">
    <property type="entry name" value="RasGAP_dom"/>
</dbReference>
<dbReference type="Pfam" id="PF00616">
    <property type="entry name" value="RasGAP"/>
    <property type="match status" value="1"/>
</dbReference>